<dbReference type="STRING" id="634430.SAMN04488241_10716"/>
<accession>A0A1I5T392</accession>
<keyword evidence="2" id="KW-1185">Reference proteome</keyword>
<name>A0A1I5T392_9SPHN</name>
<sequence>MLTALLLAATAPDFDPFRFFAGQTRGEGQLKVVFRARTPIAVRGVGRVEADGTLVLDQTVREGSKPPRTRQWRLRRLSPTRYQGTLTDARGPVIGDVEGPRLHLRFTSTDGFRVQQWLTLAADGRSAANHLQAKRFGVTVATLEERITRID</sequence>
<evidence type="ECO:0000313" key="2">
    <source>
        <dbReference type="Proteomes" id="UP000199586"/>
    </source>
</evidence>
<organism evidence="1 2">
    <name type="scientific">Sphingomonas rubra</name>
    <dbReference type="NCBI Taxonomy" id="634430"/>
    <lineage>
        <taxon>Bacteria</taxon>
        <taxon>Pseudomonadati</taxon>
        <taxon>Pseudomonadota</taxon>
        <taxon>Alphaproteobacteria</taxon>
        <taxon>Sphingomonadales</taxon>
        <taxon>Sphingomonadaceae</taxon>
        <taxon>Sphingomonas</taxon>
    </lineage>
</organism>
<evidence type="ECO:0000313" key="1">
    <source>
        <dbReference type="EMBL" id="SFP77499.1"/>
    </source>
</evidence>
<dbReference type="OrthoDB" id="7391154at2"/>
<gene>
    <name evidence="1" type="ORF">SAMN04488241_10716</name>
</gene>
<dbReference type="AlphaFoldDB" id="A0A1I5T392"/>
<reference evidence="1 2" key="1">
    <citation type="submission" date="2016-10" db="EMBL/GenBank/DDBJ databases">
        <authorList>
            <person name="de Groot N.N."/>
        </authorList>
    </citation>
    <scope>NUCLEOTIDE SEQUENCE [LARGE SCALE GENOMIC DNA]</scope>
    <source>
        <strain evidence="1 2">CGMCC 1.9113</strain>
    </source>
</reference>
<dbReference type="InterPro" id="IPR024409">
    <property type="entry name" value="DUF3833"/>
</dbReference>
<dbReference type="Proteomes" id="UP000199586">
    <property type="component" value="Unassembled WGS sequence"/>
</dbReference>
<protein>
    <recommendedName>
        <fullName evidence="3">DUF3833 family protein</fullName>
    </recommendedName>
</protein>
<dbReference type="RefSeq" id="WP_093333447.1">
    <property type="nucleotide sequence ID" value="NZ_FOXP01000007.1"/>
</dbReference>
<proteinExistence type="predicted"/>
<evidence type="ECO:0008006" key="3">
    <source>
        <dbReference type="Google" id="ProtNLM"/>
    </source>
</evidence>
<dbReference type="Pfam" id="PF12915">
    <property type="entry name" value="DUF3833"/>
    <property type="match status" value="1"/>
</dbReference>
<dbReference type="EMBL" id="FOXP01000007">
    <property type="protein sequence ID" value="SFP77499.1"/>
    <property type="molecule type" value="Genomic_DNA"/>
</dbReference>